<gene>
    <name evidence="8" type="ORF">CQA43_08630</name>
</gene>
<dbReference type="PROSITE" id="PS50975">
    <property type="entry name" value="ATP_GRASP"/>
    <property type="match status" value="1"/>
</dbReference>
<dbReference type="PROSITE" id="PS50979">
    <property type="entry name" value="BC"/>
    <property type="match status" value="1"/>
</dbReference>
<dbReference type="InterPro" id="IPR011761">
    <property type="entry name" value="ATP-grasp"/>
</dbReference>
<keyword evidence="4" id="KW-0092">Biotin</keyword>
<dbReference type="Gene3D" id="3.30.470.20">
    <property type="entry name" value="ATP-grasp fold, B domain"/>
    <property type="match status" value="1"/>
</dbReference>
<protein>
    <submittedName>
        <fullName evidence="8">Acetyl-CoA carboxylase biotin carboxylase subunit</fullName>
        <ecNumber evidence="8">6.4.1.1</ecNumber>
    </submittedName>
</protein>
<sequence length="473" mass="53326">MFKRILIANRGEIAVRIIRACNDLNIESVAIYSRADRESMHVKMATHTYPISEDPIKGYLDPDLIIQAAKEMEAEAIHPGYGFLSENAFFAKKVKEAGIVWIGPDSEVIAKMGDKNAARNLMIANGIPVVPGTEPLNTLSMYEIQKIARKIGYPVILKASSGGGGRGIRVVQEEKDLESSFEACKREALTFFKNEDVFMEKYIQNPRHIEFQILSDNYGNVIHLLERDCSIQRRHQKLIEIAPCPTMSMDLRRRMGSVAVAAAKATKYTNAGTVEFLVDDYNNFYFMEMNTRIQVEHGVTEEITGYDLIGRQIRIANGEILDITQSDVYAQGFAIEARINAEDVQNDFVPNPGKITSYYPALGPFVRVDSYVYKDFTIPPFYDSMIAKLIVRATSYDLAVNKLQRALNEFKIRGVKTTIPFLINICHDKDFRRGNFDTSYLEQKAQDLMPQESRDDSDLVAAIAVALTNALEE</sequence>
<dbReference type="NCBIfam" id="NF006287">
    <property type="entry name" value="PRK08463.1"/>
    <property type="match status" value="1"/>
</dbReference>
<dbReference type="Pfam" id="PF00289">
    <property type="entry name" value="Biotin_carb_N"/>
    <property type="match status" value="1"/>
</dbReference>
<dbReference type="InterPro" id="IPR016185">
    <property type="entry name" value="PreATP-grasp_dom_sf"/>
</dbReference>
<dbReference type="InterPro" id="IPR005482">
    <property type="entry name" value="Biotin_COase_C"/>
</dbReference>
<dbReference type="GO" id="GO:0046872">
    <property type="term" value="F:metal ion binding"/>
    <property type="evidence" value="ECO:0007669"/>
    <property type="project" value="InterPro"/>
</dbReference>
<dbReference type="InterPro" id="IPR005481">
    <property type="entry name" value="BC-like_N"/>
</dbReference>
<dbReference type="RefSeq" id="WP_115552195.1">
    <property type="nucleotide sequence ID" value="NZ_CAONBV010000010.1"/>
</dbReference>
<keyword evidence="9" id="KW-1185">Reference proteome</keyword>
<evidence type="ECO:0000313" key="8">
    <source>
        <dbReference type="EMBL" id="RDU61781.1"/>
    </source>
</evidence>
<dbReference type="SMART" id="SM00878">
    <property type="entry name" value="Biotin_carb_C"/>
    <property type="match status" value="1"/>
</dbReference>
<dbReference type="FunFam" id="3.40.50.20:FF:000010">
    <property type="entry name" value="Propionyl-CoA carboxylase subunit alpha"/>
    <property type="match status" value="1"/>
</dbReference>
<dbReference type="Pfam" id="PF02785">
    <property type="entry name" value="Biotin_carb_C"/>
    <property type="match status" value="1"/>
</dbReference>
<reference evidence="8 9" key="1">
    <citation type="submission" date="2018-04" db="EMBL/GenBank/DDBJ databases">
        <title>Novel Campyloabacter and Helicobacter Species and Strains.</title>
        <authorList>
            <person name="Mannion A.J."/>
            <person name="Shen Z."/>
            <person name="Fox J.G."/>
        </authorList>
    </citation>
    <scope>NUCLEOTIDE SEQUENCE [LARGE SCALE GENOMIC DNA]</scope>
    <source>
        <strain evidence="8 9">MIT 99-5101</strain>
    </source>
</reference>
<feature type="domain" description="Biotin carboxylation" evidence="7">
    <location>
        <begin position="1"/>
        <end position="446"/>
    </location>
</feature>
<accession>A0A3D8IB38</accession>
<dbReference type="OrthoDB" id="9763189at2"/>
<dbReference type="NCBIfam" id="NF006367">
    <property type="entry name" value="PRK08591.1"/>
    <property type="match status" value="1"/>
</dbReference>
<feature type="domain" description="ATP-grasp" evidence="6">
    <location>
        <begin position="119"/>
        <end position="317"/>
    </location>
</feature>
<dbReference type="InterPro" id="IPR005479">
    <property type="entry name" value="CPAse_ATP-bd"/>
</dbReference>
<evidence type="ECO:0000256" key="5">
    <source>
        <dbReference type="PROSITE-ProRule" id="PRU00409"/>
    </source>
</evidence>
<dbReference type="AlphaFoldDB" id="A0A3D8IB38"/>
<evidence type="ECO:0000256" key="2">
    <source>
        <dbReference type="ARBA" id="ARBA00022741"/>
    </source>
</evidence>
<proteinExistence type="predicted"/>
<evidence type="ECO:0000256" key="4">
    <source>
        <dbReference type="ARBA" id="ARBA00023267"/>
    </source>
</evidence>
<evidence type="ECO:0000259" key="7">
    <source>
        <dbReference type="PROSITE" id="PS50979"/>
    </source>
</evidence>
<dbReference type="PANTHER" id="PTHR48095">
    <property type="entry name" value="PYRUVATE CARBOXYLASE SUBUNIT A"/>
    <property type="match status" value="1"/>
</dbReference>
<keyword evidence="3 5" id="KW-0067">ATP-binding</keyword>
<dbReference type="SUPFAM" id="SSF51246">
    <property type="entry name" value="Rudiment single hybrid motif"/>
    <property type="match status" value="1"/>
</dbReference>
<evidence type="ECO:0000256" key="3">
    <source>
        <dbReference type="ARBA" id="ARBA00022840"/>
    </source>
</evidence>
<dbReference type="InterPro" id="IPR011054">
    <property type="entry name" value="Rudment_hybrid_motif"/>
</dbReference>
<evidence type="ECO:0000256" key="1">
    <source>
        <dbReference type="ARBA" id="ARBA00022598"/>
    </source>
</evidence>
<comment type="caution">
    <text evidence="8">The sequence shown here is derived from an EMBL/GenBank/DDBJ whole genome shotgun (WGS) entry which is preliminary data.</text>
</comment>
<dbReference type="PANTHER" id="PTHR48095:SF1">
    <property type="entry name" value="BIOTIN CARBOXYLASE"/>
    <property type="match status" value="1"/>
</dbReference>
<dbReference type="GO" id="GO:0005524">
    <property type="term" value="F:ATP binding"/>
    <property type="evidence" value="ECO:0007669"/>
    <property type="project" value="UniProtKB-UniRule"/>
</dbReference>
<dbReference type="SUPFAM" id="SSF52440">
    <property type="entry name" value="PreATP-grasp domain"/>
    <property type="match status" value="1"/>
</dbReference>
<dbReference type="EC" id="6.4.1.1" evidence="8"/>
<dbReference type="PROSITE" id="PS00867">
    <property type="entry name" value="CPSASE_2"/>
    <property type="match status" value="1"/>
</dbReference>
<name>A0A3D8IB38_9HELI</name>
<dbReference type="FunFam" id="3.30.1490.20:FF:000003">
    <property type="entry name" value="acetyl-CoA carboxylase isoform X1"/>
    <property type="match status" value="1"/>
</dbReference>
<dbReference type="InterPro" id="IPR011764">
    <property type="entry name" value="Biotin_carboxylation_dom"/>
</dbReference>
<keyword evidence="2 5" id="KW-0547">Nucleotide-binding</keyword>
<dbReference type="InterPro" id="IPR051602">
    <property type="entry name" value="ACC_Biotin_Carboxylase"/>
</dbReference>
<dbReference type="Pfam" id="PF02786">
    <property type="entry name" value="CPSase_L_D2"/>
    <property type="match status" value="1"/>
</dbReference>
<evidence type="ECO:0000313" key="9">
    <source>
        <dbReference type="Proteomes" id="UP000256650"/>
    </source>
</evidence>
<dbReference type="GeneID" id="82536344"/>
<evidence type="ECO:0000259" key="6">
    <source>
        <dbReference type="PROSITE" id="PS50975"/>
    </source>
</evidence>
<keyword evidence="1 8" id="KW-0436">Ligase</keyword>
<dbReference type="EMBL" id="NXLS01000011">
    <property type="protein sequence ID" value="RDU61781.1"/>
    <property type="molecule type" value="Genomic_DNA"/>
</dbReference>
<dbReference type="SUPFAM" id="SSF56059">
    <property type="entry name" value="Glutathione synthetase ATP-binding domain-like"/>
    <property type="match status" value="1"/>
</dbReference>
<organism evidence="8 9">
    <name type="scientific">Helicobacter ganmani</name>
    <dbReference type="NCBI Taxonomy" id="60246"/>
    <lineage>
        <taxon>Bacteria</taxon>
        <taxon>Pseudomonadati</taxon>
        <taxon>Campylobacterota</taxon>
        <taxon>Epsilonproteobacteria</taxon>
        <taxon>Campylobacterales</taxon>
        <taxon>Helicobacteraceae</taxon>
        <taxon>Helicobacter</taxon>
    </lineage>
</organism>
<dbReference type="Proteomes" id="UP000256650">
    <property type="component" value="Unassembled WGS sequence"/>
</dbReference>
<dbReference type="GO" id="GO:0004736">
    <property type="term" value="F:pyruvate carboxylase activity"/>
    <property type="evidence" value="ECO:0007669"/>
    <property type="project" value="UniProtKB-EC"/>
</dbReference>
<dbReference type="PROSITE" id="PS00866">
    <property type="entry name" value="CPSASE_1"/>
    <property type="match status" value="1"/>
</dbReference>